<dbReference type="AlphaFoldDB" id="A0A330GM62"/>
<comment type="caution">
    <text evidence="2">The sequence shown here is derived from an EMBL/GenBank/DDBJ whole genome shotgun (WGS) entry which is preliminary data.</text>
</comment>
<feature type="compositionally biased region" description="Low complexity" evidence="1">
    <location>
        <begin position="103"/>
        <end position="115"/>
    </location>
</feature>
<proteinExistence type="predicted"/>
<feature type="compositionally biased region" description="Basic residues" evidence="1">
    <location>
        <begin position="82"/>
        <end position="91"/>
    </location>
</feature>
<dbReference type="Proteomes" id="UP000251956">
    <property type="component" value="Unassembled WGS sequence"/>
</dbReference>
<organism evidence="2 3">
    <name type="scientific">Mesorhizobium atlanticum</name>
    <dbReference type="NCBI Taxonomy" id="2233532"/>
    <lineage>
        <taxon>Bacteria</taxon>
        <taxon>Pseudomonadati</taxon>
        <taxon>Pseudomonadota</taxon>
        <taxon>Alphaproteobacteria</taxon>
        <taxon>Hyphomicrobiales</taxon>
        <taxon>Phyllobacteriaceae</taxon>
        <taxon>Mesorhizobium</taxon>
    </lineage>
</organism>
<name>A0A330GM62_9HYPH</name>
<evidence type="ECO:0000313" key="2">
    <source>
        <dbReference type="EMBL" id="RAZ72960.1"/>
    </source>
</evidence>
<sequence>MMRLEPRAIDKLEALVRALMAGGDPDALVALVRERRYRTVFGIVTRKDPAGRSLNLPLFSRISLMRGMKALQLMDVAGERHFHRGSGRCHRRPEEEAEEEKAPQQPQEIQAEAAE</sequence>
<evidence type="ECO:0000256" key="1">
    <source>
        <dbReference type="SAM" id="MobiDB-lite"/>
    </source>
</evidence>
<keyword evidence="3" id="KW-1185">Reference proteome</keyword>
<evidence type="ECO:0000313" key="3">
    <source>
        <dbReference type="Proteomes" id="UP000251956"/>
    </source>
</evidence>
<accession>A0A330GM62</accession>
<gene>
    <name evidence="2" type="ORF">DPM35_26605</name>
</gene>
<reference evidence="2 3" key="2">
    <citation type="submission" date="2018-07" db="EMBL/GenBank/DDBJ databases">
        <title>Diversity of Mesorhizobium strains in Brazil.</title>
        <authorList>
            <person name="Helene L.C.F."/>
            <person name="Dall'Agnol R."/>
            <person name="Delamuta J.R.M."/>
            <person name="Hungria M."/>
        </authorList>
    </citation>
    <scope>NUCLEOTIDE SEQUENCE [LARGE SCALE GENOMIC DNA]</scope>
    <source>
        <strain evidence="2 3">CNPSo 3140</strain>
    </source>
</reference>
<reference evidence="3" key="1">
    <citation type="submission" date="2018-06" db="EMBL/GenBank/DDBJ databases">
        <authorList>
            <person name="Helene L.C."/>
            <person name="Dall'Agnol R."/>
            <person name="Delamuta J.R."/>
            <person name="Hungria M."/>
        </authorList>
    </citation>
    <scope>NUCLEOTIDE SEQUENCE [LARGE SCALE GENOMIC DNA]</scope>
    <source>
        <strain evidence="3">CNPSo 3140</strain>
    </source>
</reference>
<protein>
    <submittedName>
        <fullName evidence="2">Uncharacterized protein</fullName>
    </submittedName>
</protein>
<dbReference type="EMBL" id="QMBQ01000009">
    <property type="protein sequence ID" value="RAZ72960.1"/>
    <property type="molecule type" value="Genomic_DNA"/>
</dbReference>
<feature type="region of interest" description="Disordered" evidence="1">
    <location>
        <begin position="82"/>
        <end position="115"/>
    </location>
</feature>